<dbReference type="AlphaFoldDB" id="A0A820R3M2"/>
<organism evidence="2 3">
    <name type="scientific">Adineta steineri</name>
    <dbReference type="NCBI Taxonomy" id="433720"/>
    <lineage>
        <taxon>Eukaryota</taxon>
        <taxon>Metazoa</taxon>
        <taxon>Spiralia</taxon>
        <taxon>Gnathifera</taxon>
        <taxon>Rotifera</taxon>
        <taxon>Eurotatoria</taxon>
        <taxon>Bdelloidea</taxon>
        <taxon>Adinetida</taxon>
        <taxon>Adinetidae</taxon>
        <taxon>Adineta</taxon>
    </lineage>
</organism>
<dbReference type="Proteomes" id="UP000663868">
    <property type="component" value="Unassembled WGS sequence"/>
</dbReference>
<feature type="non-terminal residue" evidence="2">
    <location>
        <position position="1"/>
    </location>
</feature>
<name>A0A820R3M2_9BILA</name>
<feature type="region of interest" description="Disordered" evidence="1">
    <location>
        <begin position="1"/>
        <end position="22"/>
    </location>
</feature>
<comment type="caution">
    <text evidence="2">The sequence shown here is derived from an EMBL/GenBank/DDBJ whole genome shotgun (WGS) entry which is preliminary data.</text>
</comment>
<accession>A0A820R3M2</accession>
<evidence type="ECO:0000313" key="2">
    <source>
        <dbReference type="EMBL" id="CAF4429770.1"/>
    </source>
</evidence>
<reference evidence="2" key="1">
    <citation type="submission" date="2021-02" db="EMBL/GenBank/DDBJ databases">
        <authorList>
            <person name="Nowell W R."/>
        </authorList>
    </citation>
    <scope>NUCLEOTIDE SEQUENCE</scope>
</reference>
<protein>
    <submittedName>
        <fullName evidence="2">Uncharacterized protein</fullName>
    </submittedName>
</protein>
<dbReference type="EMBL" id="CAJOBB010028427">
    <property type="protein sequence ID" value="CAF4429770.1"/>
    <property type="molecule type" value="Genomic_DNA"/>
</dbReference>
<evidence type="ECO:0000256" key="1">
    <source>
        <dbReference type="SAM" id="MobiDB-lite"/>
    </source>
</evidence>
<proteinExistence type="predicted"/>
<gene>
    <name evidence="2" type="ORF">KXQ929_LOCUS52712</name>
</gene>
<evidence type="ECO:0000313" key="3">
    <source>
        <dbReference type="Proteomes" id="UP000663868"/>
    </source>
</evidence>
<sequence>QERISELTKNLPKKSKASKLPVRSVRDVQQEIDGINNFLKSNEDTIEQRRQVIDEYKTKRDAAYDFKKKKDST</sequence>